<protein>
    <submittedName>
        <fullName evidence="1">Uncharacterized protein</fullName>
    </submittedName>
</protein>
<dbReference type="EMBL" id="JAGZGG010000003">
    <property type="protein sequence ID" value="MBS5331327.1"/>
    <property type="molecule type" value="Genomic_DNA"/>
</dbReference>
<organism evidence="1 2">
    <name type="scientific">Subdoligranulum variabile</name>
    <dbReference type="NCBI Taxonomy" id="214851"/>
    <lineage>
        <taxon>Bacteria</taxon>
        <taxon>Bacillati</taxon>
        <taxon>Bacillota</taxon>
        <taxon>Clostridia</taxon>
        <taxon>Eubacteriales</taxon>
        <taxon>Oscillospiraceae</taxon>
        <taxon>Subdoligranulum</taxon>
    </lineage>
</organism>
<comment type="caution">
    <text evidence="1">The sequence shown here is derived from an EMBL/GenBank/DDBJ whole genome shotgun (WGS) entry which is preliminary data.</text>
</comment>
<dbReference type="Proteomes" id="UP000759273">
    <property type="component" value="Unassembled WGS sequence"/>
</dbReference>
<name>A0A943HIK7_9FIRM</name>
<accession>A0A943HIK7</accession>
<sequence length="53" mass="5906">MNEDKSPKICPLLKQHCFESSCAWYMQGCRRCAMLVMGEAGEIATTTAIIIPK</sequence>
<evidence type="ECO:0000313" key="1">
    <source>
        <dbReference type="EMBL" id="MBS5331327.1"/>
    </source>
</evidence>
<proteinExistence type="predicted"/>
<reference evidence="1" key="1">
    <citation type="submission" date="2021-02" db="EMBL/GenBank/DDBJ databases">
        <title>Infant gut strain persistence is associated with maternal origin, phylogeny, and functional potential including surface adhesion and iron acquisition.</title>
        <authorList>
            <person name="Lou Y.C."/>
        </authorList>
    </citation>
    <scope>NUCLEOTIDE SEQUENCE</scope>
    <source>
        <strain evidence="1">L3_101_000M1_dasL3_101_000M1_concoct_87</strain>
    </source>
</reference>
<gene>
    <name evidence="1" type="ORF">KHY36_02205</name>
</gene>
<evidence type="ECO:0000313" key="2">
    <source>
        <dbReference type="Proteomes" id="UP000759273"/>
    </source>
</evidence>
<dbReference type="AlphaFoldDB" id="A0A943HIK7"/>